<dbReference type="Gene3D" id="1.20.81.30">
    <property type="entry name" value="Type II secretion system (T2SS), domain F"/>
    <property type="match status" value="2"/>
</dbReference>
<evidence type="ECO:0000256" key="5">
    <source>
        <dbReference type="ARBA" id="ARBA00022519"/>
    </source>
</evidence>
<evidence type="ECO:0000313" key="13">
    <source>
        <dbReference type="Proteomes" id="UP000465601"/>
    </source>
</evidence>
<keyword evidence="7 10" id="KW-1133">Transmembrane helix</keyword>
<organism evidence="12 13">
    <name type="scientific">Alkaliphilus serpentinus</name>
    <dbReference type="NCBI Taxonomy" id="1482731"/>
    <lineage>
        <taxon>Bacteria</taxon>
        <taxon>Bacillati</taxon>
        <taxon>Bacillota</taxon>
        <taxon>Clostridia</taxon>
        <taxon>Peptostreptococcales</taxon>
        <taxon>Natronincolaceae</taxon>
        <taxon>Alkaliphilus</taxon>
    </lineage>
</organism>
<keyword evidence="5" id="KW-0997">Cell inner membrane</keyword>
<keyword evidence="8 10" id="KW-0472">Membrane</keyword>
<feature type="transmembrane region" description="Helical" evidence="10">
    <location>
        <begin position="223"/>
        <end position="242"/>
    </location>
</feature>
<dbReference type="InterPro" id="IPR018076">
    <property type="entry name" value="T2SS_GspF_dom"/>
</dbReference>
<dbReference type="PANTHER" id="PTHR30012">
    <property type="entry name" value="GENERAL SECRETION PATHWAY PROTEIN"/>
    <property type="match status" value="1"/>
</dbReference>
<dbReference type="EMBL" id="WBZB01000040">
    <property type="protein sequence ID" value="KAB3527593.1"/>
    <property type="molecule type" value="Genomic_DNA"/>
</dbReference>
<evidence type="ECO:0000256" key="6">
    <source>
        <dbReference type="ARBA" id="ARBA00022692"/>
    </source>
</evidence>
<dbReference type="PROSITE" id="PS00874">
    <property type="entry name" value="T2SP_F"/>
    <property type="match status" value="1"/>
</dbReference>
<dbReference type="OrthoDB" id="9805682at2"/>
<dbReference type="InterPro" id="IPR042094">
    <property type="entry name" value="T2SS_GspF_sf"/>
</dbReference>
<evidence type="ECO:0000256" key="10">
    <source>
        <dbReference type="SAM" id="Phobius"/>
    </source>
</evidence>
<comment type="similarity">
    <text evidence="2 9">Belongs to the GSP F family.</text>
</comment>
<dbReference type="RefSeq" id="WP_151866488.1">
    <property type="nucleotide sequence ID" value="NZ_WBZB01000040.1"/>
</dbReference>
<feature type="domain" description="Type II secretion system protein GspF" evidence="11">
    <location>
        <begin position="70"/>
        <end position="193"/>
    </location>
</feature>
<keyword evidence="3 9" id="KW-0813">Transport</keyword>
<feature type="domain" description="Type II secretion system protein GspF" evidence="11">
    <location>
        <begin position="273"/>
        <end position="395"/>
    </location>
</feature>
<comment type="caution">
    <text evidence="12">The sequence shown here is derived from an EMBL/GenBank/DDBJ whole genome shotgun (WGS) entry which is preliminary data.</text>
</comment>
<reference evidence="12 13" key="1">
    <citation type="submission" date="2019-10" db="EMBL/GenBank/DDBJ databases">
        <title>Alkaliphilus serpentinus sp. nov. and Alkaliphilus pronyensis sp. nov., two novel anaerobic alkaliphilic species isolated from the serpentinized-hosted hydrothermal field of the Prony Bay (New Caledonia).</title>
        <authorList>
            <person name="Postec A."/>
        </authorList>
    </citation>
    <scope>NUCLEOTIDE SEQUENCE [LARGE SCALE GENOMIC DNA]</scope>
    <source>
        <strain evidence="12 13">LacT</strain>
    </source>
</reference>
<dbReference type="PANTHER" id="PTHR30012:SF0">
    <property type="entry name" value="TYPE II SECRETION SYSTEM PROTEIN F-RELATED"/>
    <property type="match status" value="1"/>
</dbReference>
<sequence>MPTFSYKATTSEGKTVEGTFVANSKGEVVTLIRESNQYPINIIEATEGKNLNMNSFTIGGRIKVKDISIFCRQFYTMLNAGVSIIASLDILKKQTENKRLREAVANIYEDLQKGRTLSEAMKTKNNIFPDLFINMVEAGEASGNLDTIMNRMAEHYEKENKINNKVKTAMMYPLVLSILALTVVVFLLAFVMPTFVSMFEGSGVPLPLPTKILLNISNTLTTYWYFFVAATVLMVFSFKVFISTEDGKYSFDSFKLKIPVVSNTIKKVATSRFSRTLSILLASGISLLEALDIVARVVGNKVLEKVIHGTMEDVRKGAPLSKPIRNSGFFPPMLDSMLQIGEESGALDDILEKTANFYDDEVETAIQKMTGLLEPLMIVFMALIIGAIVIAMLLPMFDMISTI</sequence>
<dbReference type="GO" id="GO:0005886">
    <property type="term" value="C:plasma membrane"/>
    <property type="evidence" value="ECO:0007669"/>
    <property type="project" value="UniProtKB-SubCell"/>
</dbReference>
<feature type="transmembrane region" description="Helical" evidence="10">
    <location>
        <begin position="171"/>
        <end position="196"/>
    </location>
</feature>
<keyword evidence="4" id="KW-1003">Cell membrane</keyword>
<keyword evidence="13" id="KW-1185">Reference proteome</keyword>
<evidence type="ECO:0000256" key="1">
    <source>
        <dbReference type="ARBA" id="ARBA00004429"/>
    </source>
</evidence>
<dbReference type="PRINTS" id="PR00812">
    <property type="entry name" value="BCTERIALGSPF"/>
</dbReference>
<protein>
    <submittedName>
        <fullName evidence="12">Type II secretion system F family protein</fullName>
    </submittedName>
</protein>
<evidence type="ECO:0000313" key="12">
    <source>
        <dbReference type="EMBL" id="KAB3527593.1"/>
    </source>
</evidence>
<evidence type="ECO:0000259" key="11">
    <source>
        <dbReference type="Pfam" id="PF00482"/>
    </source>
</evidence>
<dbReference type="Pfam" id="PF00482">
    <property type="entry name" value="T2SSF"/>
    <property type="match status" value="2"/>
</dbReference>
<dbReference type="InterPro" id="IPR003004">
    <property type="entry name" value="GspF/PilC"/>
</dbReference>
<dbReference type="GO" id="GO:0015628">
    <property type="term" value="P:protein secretion by the type II secretion system"/>
    <property type="evidence" value="ECO:0007669"/>
    <property type="project" value="TreeGrafter"/>
</dbReference>
<evidence type="ECO:0000256" key="3">
    <source>
        <dbReference type="ARBA" id="ARBA00022448"/>
    </source>
</evidence>
<dbReference type="InterPro" id="IPR001992">
    <property type="entry name" value="T2SS_GspF/T4SS_PilC_CS"/>
</dbReference>
<gene>
    <name evidence="12" type="ORF">F8153_11450</name>
</gene>
<evidence type="ECO:0000256" key="7">
    <source>
        <dbReference type="ARBA" id="ARBA00022989"/>
    </source>
</evidence>
<proteinExistence type="inferred from homology"/>
<keyword evidence="6 9" id="KW-0812">Transmembrane</keyword>
<accession>A0A833M6J6</accession>
<dbReference type="Proteomes" id="UP000465601">
    <property type="component" value="Unassembled WGS sequence"/>
</dbReference>
<comment type="subcellular location">
    <subcellularLocation>
        <location evidence="1">Cell inner membrane</location>
        <topology evidence="1">Multi-pass membrane protein</topology>
    </subcellularLocation>
    <subcellularLocation>
        <location evidence="9">Cell membrane</location>
        <topology evidence="9">Multi-pass membrane protein</topology>
    </subcellularLocation>
</comment>
<name>A0A833M6J6_9FIRM</name>
<evidence type="ECO:0000256" key="2">
    <source>
        <dbReference type="ARBA" id="ARBA00005745"/>
    </source>
</evidence>
<evidence type="ECO:0000256" key="8">
    <source>
        <dbReference type="ARBA" id="ARBA00023136"/>
    </source>
</evidence>
<dbReference type="AlphaFoldDB" id="A0A833M6J6"/>
<evidence type="ECO:0000256" key="9">
    <source>
        <dbReference type="RuleBase" id="RU003923"/>
    </source>
</evidence>
<dbReference type="FunFam" id="1.20.81.30:FF:000001">
    <property type="entry name" value="Type II secretion system protein F"/>
    <property type="match status" value="2"/>
</dbReference>
<evidence type="ECO:0000256" key="4">
    <source>
        <dbReference type="ARBA" id="ARBA00022475"/>
    </source>
</evidence>
<feature type="transmembrane region" description="Helical" evidence="10">
    <location>
        <begin position="376"/>
        <end position="397"/>
    </location>
</feature>